<feature type="region of interest" description="Disordered" evidence="1">
    <location>
        <begin position="262"/>
        <end position="317"/>
    </location>
</feature>
<feature type="compositionally biased region" description="Gly residues" evidence="1">
    <location>
        <begin position="386"/>
        <end position="406"/>
    </location>
</feature>
<feature type="compositionally biased region" description="Polar residues" evidence="1">
    <location>
        <begin position="262"/>
        <end position="272"/>
    </location>
</feature>
<feature type="region of interest" description="Disordered" evidence="1">
    <location>
        <begin position="335"/>
        <end position="444"/>
    </location>
</feature>
<keyword evidence="4" id="KW-1185">Reference proteome</keyword>
<feature type="compositionally biased region" description="Pro residues" evidence="1">
    <location>
        <begin position="199"/>
        <end position="208"/>
    </location>
</feature>
<dbReference type="AlphaFoldDB" id="A0A2V5I7H7"/>
<dbReference type="Proteomes" id="UP000249829">
    <property type="component" value="Unassembled WGS sequence"/>
</dbReference>
<feature type="compositionally biased region" description="Low complexity" evidence="1">
    <location>
        <begin position="137"/>
        <end position="155"/>
    </location>
</feature>
<feature type="region of interest" description="Disordered" evidence="1">
    <location>
        <begin position="191"/>
        <end position="241"/>
    </location>
</feature>
<evidence type="ECO:0000313" key="4">
    <source>
        <dbReference type="Proteomes" id="UP000249829"/>
    </source>
</evidence>
<keyword evidence="2" id="KW-0472">Membrane</keyword>
<feature type="compositionally biased region" description="Low complexity" evidence="1">
    <location>
        <begin position="72"/>
        <end position="82"/>
    </location>
</feature>
<keyword evidence="2" id="KW-0812">Transmembrane</keyword>
<feature type="compositionally biased region" description="Low complexity" evidence="1">
    <location>
        <begin position="408"/>
        <end position="422"/>
    </location>
</feature>
<accession>A0A2V5I7H7</accession>
<name>A0A2V5I7H7_ASPV1</name>
<proteinExistence type="predicted"/>
<feature type="compositionally biased region" description="Low complexity" evidence="1">
    <location>
        <begin position="348"/>
        <end position="358"/>
    </location>
</feature>
<organism evidence="3 4">
    <name type="scientific">Aspergillus violaceofuscus (strain CBS 115571)</name>
    <dbReference type="NCBI Taxonomy" id="1450538"/>
    <lineage>
        <taxon>Eukaryota</taxon>
        <taxon>Fungi</taxon>
        <taxon>Dikarya</taxon>
        <taxon>Ascomycota</taxon>
        <taxon>Pezizomycotina</taxon>
        <taxon>Eurotiomycetes</taxon>
        <taxon>Eurotiomycetidae</taxon>
        <taxon>Eurotiales</taxon>
        <taxon>Aspergillaceae</taxon>
        <taxon>Aspergillus</taxon>
    </lineage>
</organism>
<evidence type="ECO:0000313" key="3">
    <source>
        <dbReference type="EMBL" id="PYI20017.1"/>
    </source>
</evidence>
<reference evidence="3" key="1">
    <citation type="submission" date="2018-02" db="EMBL/GenBank/DDBJ databases">
        <title>The genomes of Aspergillus section Nigri reveals drivers in fungal speciation.</title>
        <authorList>
            <consortium name="DOE Joint Genome Institute"/>
            <person name="Vesth T.C."/>
            <person name="Nybo J."/>
            <person name="Theobald S."/>
            <person name="Brandl J."/>
            <person name="Frisvad J.C."/>
            <person name="Nielsen K.F."/>
            <person name="Lyhne E.K."/>
            <person name="Kogle M.E."/>
            <person name="Kuo A."/>
            <person name="Riley R."/>
            <person name="Clum A."/>
            <person name="Nolan M."/>
            <person name="Lipzen A."/>
            <person name="Salamov A."/>
            <person name="Henrissat B."/>
            <person name="Wiebenga A."/>
            <person name="De vries R.P."/>
            <person name="Grigoriev I.V."/>
            <person name="Mortensen U.H."/>
            <person name="Andersen M.R."/>
            <person name="Baker S.E."/>
        </authorList>
    </citation>
    <scope>NUCLEOTIDE SEQUENCE [LARGE SCALE GENOMIC DNA]</scope>
    <source>
        <strain evidence="3">CBS 115571</strain>
    </source>
</reference>
<dbReference type="EMBL" id="KZ825129">
    <property type="protein sequence ID" value="PYI20017.1"/>
    <property type="molecule type" value="Genomic_DNA"/>
</dbReference>
<feature type="transmembrane region" description="Helical" evidence="2">
    <location>
        <begin position="6"/>
        <end position="29"/>
    </location>
</feature>
<keyword evidence="2" id="KW-1133">Transmembrane helix</keyword>
<feature type="compositionally biased region" description="Basic residues" evidence="1">
    <location>
        <begin position="298"/>
        <end position="307"/>
    </location>
</feature>
<feature type="compositionally biased region" description="Basic residues" evidence="1">
    <location>
        <begin position="103"/>
        <end position="119"/>
    </location>
</feature>
<protein>
    <submittedName>
        <fullName evidence="3">Uncharacterized protein</fullName>
    </submittedName>
</protein>
<dbReference type="OMA" id="LPWRHRQ"/>
<feature type="transmembrane region" description="Helical" evidence="2">
    <location>
        <begin position="36"/>
        <end position="58"/>
    </location>
</feature>
<sequence length="468" mass="49379">MSTSLSVLLTLPFLAIISIPLVISAWITISLSLLALILRLLIIYLELCFAIIANFFVIPTATNISLLNLSASEPSTPASSTPKRLSIDHGATRPPPPTLTAHQHQHHHQPYHHHSHHLAHSLARAQSTKRPNHATRTNSASTSSDDQQDNNISSTRLCKEPSQRNGHVPASAAAAAAGLLGLISGDSGRDFEGLGGWRSPPPPPPPPSTSRYHHLSGTHSLTTTPNGLLRDDNNNINNDTDGEDERAWLSINRRLELPSQPLTLRSNSSTSELVEPSFWRPRRPSQEQHPPPPSHQGGGRHRHHHRSATTSSLQVSKLSTRSLFLSLSSRPEPGVAAAAAAPPEPPRGLRALSPSSSSIHQLPSFPETALSADSHPSSAVLDVPAGPGGGGGSGSGGGGGGGGGGYFAARPTAASRASPNSSGTVTPVEGGQRSPWPPGKSMVHYSTGLRYRRRSISGPNSGVHFLQP</sequence>
<evidence type="ECO:0000256" key="2">
    <source>
        <dbReference type="SAM" id="Phobius"/>
    </source>
</evidence>
<gene>
    <name evidence="3" type="ORF">BO99DRAFT_402263</name>
</gene>
<evidence type="ECO:0000256" key="1">
    <source>
        <dbReference type="SAM" id="MobiDB-lite"/>
    </source>
</evidence>
<feature type="region of interest" description="Disordered" evidence="1">
    <location>
        <begin position="72"/>
        <end position="170"/>
    </location>
</feature>